<sequence>MKKSGLYLTKQLTILVCIISVSHAVNVDGGSFSQVLTDIANNALGVNKVQEHYSSLRYTNSLLDGEGLVTEISASLSTKFDGPIQALMRIKQAVEEDIDSFSSFISMPQCCHATGLTYSSQFRTKVDMNQACVTISSYSPPERTFPTTKIQEVMKENQRRNPNLKWQYFGKEDGIYLNYPSLKLNDCSNYDPRFRPFYVSTATPVQKDVVVVIDKSGSMNSLHNSKTLLQIAKEAAISVLETLNPNDRFGVVAFSSSANIPGSSTIGRECHGTELAKATPLNIKFMKSQVSIIRSGGSTNYEAAMKAAFKFFVNTVDMSGDRGKVILFLTDGEKTAGGEPLEVIKEENKKMNNRVVILTYGLGQQLSTNAIQKLKDMAAQTRTDVSYGEIQIGEFKHINNPDFLRSSMASYYNRFSSNEEIQNPIFSVPYQDLFGIGLISSICLPVYRHGGELVGVACSDATVSDIMSDISYFRQGELSYAFVIDGTGRTLIHPLLSLPNSVKDDPIYVNIEHLERSTSATMVIESMKIGKTGNETFYSKRTVPRGNMLYEGIETENVLSHYYWKPVSRSNFSVCIVVGDNDKQPILDPQTVTKDSFVYHRLDYTTAEGSNCQHFTRLGTKDKSVVMLTPGAFLEPFNYLDVDETKAMITKYEDFLTGKNVLNNPGLKESILNSVSSTYPAENIWKNSRELSEFVVWRYIGTSDGVMRLYPGVELPKNYDHTRRGWYKRTLALKGKVVLSAPYLDLWGSGYLITLSKTITEGSGSGPASGQTVAVIGTDFTINFFYQMMQNTYSDCQNTQQYSCFILDSSGYIVIHEDFANPDSSSPKIENVHVIYKESAIAEDLINNNMMNQASCIDFETIKEQFTYRVATNGNDRMNSYAKYKIDPVPNSNIFIVIKQRVYTTSTRCCSIYGISPDSYKCSSKSCDCLCYKDASFDYCKNTYTLLGDAAQTCSPRDPELQTENLNDEQKVQNLQFCFDPKCSTRTQKSDCFGVAGCSWCVRDSNDQELQQPYCALQSVCYFGQDGSKDPYNNYVGDNSNTEEDGGLKGGAIAGIVIGVLVVVIIVFCVYRHIRAKSNISTSNERPALQTEPTTTQQTNAHDNPAFRSQNQRSSQRPSFQQQSSINNQKSHVLPSKSKDCFGVAGCSWCVRDSNDQELQQPYCALQSVCYFGQDGSKDPYNNYVGDNSNTEEDGGLKGGAIAGIVIGVLVVVIIVFCVYRHIRAKSNISTSNERPSLQTEPTTTQQTNAHDNPAFRSQNQRSSKRPSFQQQSSINNQGNLMFYPQNQSAEYTVPTAPLENPPPYSAVVSNGGQPKHGYPNNSYLGMEKRSYM</sequence>
<evidence type="ECO:0000256" key="2">
    <source>
        <dbReference type="SAM" id="Phobius"/>
    </source>
</evidence>
<evidence type="ECO:0000256" key="3">
    <source>
        <dbReference type="SAM" id="SignalP"/>
    </source>
</evidence>
<proteinExistence type="predicted"/>
<feature type="chain" id="PRO_5026802114" description="VWFA domain-containing protein" evidence="3">
    <location>
        <begin position="25"/>
        <end position="1333"/>
    </location>
</feature>
<dbReference type="InterPro" id="IPR002035">
    <property type="entry name" value="VWF_A"/>
</dbReference>
<feature type="region of interest" description="Disordered" evidence="1">
    <location>
        <begin position="1294"/>
        <end position="1333"/>
    </location>
</feature>
<feature type="compositionally biased region" description="Polar residues" evidence="1">
    <location>
        <begin position="1082"/>
        <end position="1102"/>
    </location>
</feature>
<feature type="compositionally biased region" description="Low complexity" evidence="1">
    <location>
        <begin position="1108"/>
        <end position="1125"/>
    </location>
</feature>
<dbReference type="InterPro" id="IPR029151">
    <property type="entry name" value="Sensor-like_sf"/>
</dbReference>
<organism evidence="5 6">
    <name type="scientific">Mytilus coruscus</name>
    <name type="common">Sea mussel</name>
    <dbReference type="NCBI Taxonomy" id="42192"/>
    <lineage>
        <taxon>Eukaryota</taxon>
        <taxon>Metazoa</taxon>
        <taxon>Spiralia</taxon>
        <taxon>Lophotrochozoa</taxon>
        <taxon>Mollusca</taxon>
        <taxon>Bivalvia</taxon>
        <taxon>Autobranchia</taxon>
        <taxon>Pteriomorphia</taxon>
        <taxon>Mytilida</taxon>
        <taxon>Mytiloidea</taxon>
        <taxon>Mytilidae</taxon>
        <taxon>Mytilinae</taxon>
        <taxon>Mytilus</taxon>
    </lineage>
</organism>
<reference evidence="5 6" key="1">
    <citation type="submission" date="2020-06" db="EMBL/GenBank/DDBJ databases">
        <authorList>
            <person name="Li R."/>
            <person name="Bekaert M."/>
        </authorList>
    </citation>
    <scope>NUCLEOTIDE SEQUENCE [LARGE SCALE GENOMIC DNA]</scope>
    <source>
        <strain evidence="6">wild</strain>
    </source>
</reference>
<keyword evidence="2" id="KW-0812">Transmembrane</keyword>
<dbReference type="EMBL" id="CACVKT020004197">
    <property type="protein sequence ID" value="CAC5388606.1"/>
    <property type="molecule type" value="Genomic_DNA"/>
</dbReference>
<dbReference type="InterPro" id="IPR036465">
    <property type="entry name" value="vWFA_dom_sf"/>
</dbReference>
<feature type="domain" description="VWFA" evidence="4">
    <location>
        <begin position="208"/>
        <end position="408"/>
    </location>
</feature>
<dbReference type="GO" id="GO:0005891">
    <property type="term" value="C:voltage-gated calcium channel complex"/>
    <property type="evidence" value="ECO:0007669"/>
    <property type="project" value="TreeGrafter"/>
</dbReference>
<keyword evidence="2" id="KW-0472">Membrane</keyword>
<keyword evidence="6" id="KW-1185">Reference proteome</keyword>
<dbReference type="InterPro" id="IPR051173">
    <property type="entry name" value="Ca_channel_alpha-2/delta"/>
</dbReference>
<feature type="transmembrane region" description="Helical" evidence="2">
    <location>
        <begin position="1201"/>
        <end position="1223"/>
    </location>
</feature>
<dbReference type="OrthoDB" id="6365798at2759"/>
<protein>
    <recommendedName>
        <fullName evidence="4">VWFA domain-containing protein</fullName>
    </recommendedName>
</protein>
<evidence type="ECO:0000313" key="5">
    <source>
        <dbReference type="EMBL" id="CAC5388606.1"/>
    </source>
</evidence>
<dbReference type="Gene3D" id="3.40.50.410">
    <property type="entry name" value="von Willebrand factor, type A domain"/>
    <property type="match status" value="1"/>
</dbReference>
<name>A0A6J8BYY5_MYTCO</name>
<dbReference type="SUPFAM" id="SSF53300">
    <property type="entry name" value="vWA-like"/>
    <property type="match status" value="1"/>
</dbReference>
<dbReference type="GO" id="GO:0005245">
    <property type="term" value="F:voltage-gated calcium channel activity"/>
    <property type="evidence" value="ECO:0007669"/>
    <property type="project" value="TreeGrafter"/>
</dbReference>
<feature type="transmembrane region" description="Helical" evidence="2">
    <location>
        <begin position="1050"/>
        <end position="1071"/>
    </location>
</feature>
<feature type="region of interest" description="Disordered" evidence="1">
    <location>
        <begin position="1082"/>
        <end position="1134"/>
    </location>
</feature>
<evidence type="ECO:0000259" key="4">
    <source>
        <dbReference type="PROSITE" id="PS50234"/>
    </source>
</evidence>
<dbReference type="PANTHER" id="PTHR10166">
    <property type="entry name" value="VOLTAGE-DEPENDENT CALCIUM CHANNEL SUBUNIT ALPHA-2/DELTA-RELATED"/>
    <property type="match status" value="1"/>
</dbReference>
<dbReference type="SUPFAM" id="SSF103190">
    <property type="entry name" value="Sensory domain-like"/>
    <property type="match status" value="1"/>
</dbReference>
<keyword evidence="3" id="KW-0732">Signal</keyword>
<accession>A0A6J8BYY5</accession>
<dbReference type="Gene3D" id="3.30.450.20">
    <property type="entry name" value="PAS domain"/>
    <property type="match status" value="3"/>
</dbReference>
<gene>
    <name evidence="5" type="ORF">MCOR_23860</name>
</gene>
<feature type="signal peptide" evidence="3">
    <location>
        <begin position="1"/>
        <end position="24"/>
    </location>
</feature>
<dbReference type="Proteomes" id="UP000507470">
    <property type="component" value="Unassembled WGS sequence"/>
</dbReference>
<dbReference type="Pfam" id="PF13519">
    <property type="entry name" value="VWA_2"/>
    <property type="match status" value="1"/>
</dbReference>
<evidence type="ECO:0000313" key="6">
    <source>
        <dbReference type="Proteomes" id="UP000507470"/>
    </source>
</evidence>
<keyword evidence="2" id="KW-1133">Transmembrane helix</keyword>
<evidence type="ECO:0000256" key="1">
    <source>
        <dbReference type="SAM" id="MobiDB-lite"/>
    </source>
</evidence>
<dbReference type="SMART" id="SM00327">
    <property type="entry name" value="VWA"/>
    <property type="match status" value="1"/>
</dbReference>
<dbReference type="PROSITE" id="PS50234">
    <property type="entry name" value="VWFA"/>
    <property type="match status" value="1"/>
</dbReference>
<dbReference type="PANTHER" id="PTHR10166:SF66">
    <property type="entry name" value="VWFA AND CACHE DOMAIN-CONTAINING PROTEIN CG16868"/>
    <property type="match status" value="1"/>
</dbReference>
<feature type="region of interest" description="Disordered" evidence="1">
    <location>
        <begin position="1231"/>
        <end position="1273"/>
    </location>
</feature>